<dbReference type="PANTHER" id="PTHR35779:SF1">
    <property type="entry name" value="PH-RESPONSE REGULATOR PROTEIN PALH_RIM21"/>
    <property type="match status" value="1"/>
</dbReference>
<dbReference type="GO" id="GO:0005886">
    <property type="term" value="C:plasma membrane"/>
    <property type="evidence" value="ECO:0007669"/>
    <property type="project" value="TreeGrafter"/>
</dbReference>
<feature type="transmembrane region" description="Helical" evidence="8">
    <location>
        <begin position="132"/>
        <end position="153"/>
    </location>
</feature>
<evidence type="ECO:0000256" key="2">
    <source>
        <dbReference type="ARBA" id="ARBA00022692"/>
    </source>
</evidence>
<feature type="region of interest" description="Disordered" evidence="7">
    <location>
        <begin position="534"/>
        <end position="555"/>
    </location>
</feature>
<dbReference type="RefSeq" id="XP_046058400.1">
    <property type="nucleotide sequence ID" value="XM_046207995.1"/>
</dbReference>
<reference evidence="9" key="2">
    <citation type="submission" date="2021-01" db="EMBL/GenBank/DDBJ databases">
        <authorList>
            <person name="Schikora-Tamarit M.A."/>
        </authorList>
    </citation>
    <scope>NUCLEOTIDE SEQUENCE</scope>
    <source>
        <strain evidence="9">CBS6075</strain>
    </source>
</reference>
<evidence type="ECO:0000256" key="6">
    <source>
        <dbReference type="ARBA" id="ARBA00040155"/>
    </source>
</evidence>
<feature type="transmembrane region" description="Helical" evidence="8">
    <location>
        <begin position="165"/>
        <end position="187"/>
    </location>
</feature>
<feature type="transmembrane region" description="Helical" evidence="8">
    <location>
        <begin position="199"/>
        <end position="226"/>
    </location>
</feature>
<feature type="transmembrane region" description="Helical" evidence="8">
    <location>
        <begin position="238"/>
        <end position="258"/>
    </location>
</feature>
<accession>A0A9P8T0C1</accession>
<dbReference type="EMBL" id="JAEUBE010000487">
    <property type="protein sequence ID" value="KAH3661276.1"/>
    <property type="molecule type" value="Genomic_DNA"/>
</dbReference>
<sequence>MAHTLSTTHLLYSTNLKLNEWNIPRLPQFESLWNEYLTGFAPKESADFKDSIYPVIYVISTAAVLSVFLTAILLKKHHLRLLKPTWLIKLSTLVATGQLVSFYIYALILLAQQARMGESSAERFLDTITDSLGYNVVYFISYLLLLLTQVEVIRKMFSRKREQQLILIIGIVLAIVSQVIWGASTLASNIDNSDVEVPALVILPVVMYLLRISLSVLYDCLLQVYAFSKKDLVFQPSVLPLTIIMQLTANATVAFFIADLANTWVSQLSEVFNITCSLTVNVISWEWLNRMYRLEKQRQKQGVLGRQLFDETGSRPRKHFNLKPDFVKLKKSMKAKEILNPLASNDVYVYTPKQLVVPSVSSHQRRDPVVHVVRQLSHHEEEDSYSDSGSEEEALLQRVQAENQEVVDSVRPESDDDECDMFTRSGLSEIVEMNGWPTYEYRIFLNPNWRKVGTIFELASETTHLRSKLNLAIFSQTKRRRFSSSDCGLRSFCMDSRSQMNSCKYPDGLSARLNSASVETKLSSVTASVKSGQHMQDCEESASGSWSLETVVNEE</sequence>
<feature type="transmembrane region" description="Helical" evidence="8">
    <location>
        <begin position="52"/>
        <end position="74"/>
    </location>
</feature>
<dbReference type="Pfam" id="PF08733">
    <property type="entry name" value="PalH"/>
    <property type="match status" value="1"/>
</dbReference>
<keyword evidence="4 8" id="KW-0472">Membrane</keyword>
<dbReference type="GeneID" id="70238647"/>
<comment type="subcellular location">
    <subcellularLocation>
        <location evidence="1">Membrane</location>
        <topology evidence="1">Multi-pass membrane protein</topology>
    </subcellularLocation>
</comment>
<dbReference type="OrthoDB" id="5393256at2759"/>
<organism evidence="9 10">
    <name type="scientific">Ogataea philodendri</name>
    <dbReference type="NCBI Taxonomy" id="1378263"/>
    <lineage>
        <taxon>Eukaryota</taxon>
        <taxon>Fungi</taxon>
        <taxon>Dikarya</taxon>
        <taxon>Ascomycota</taxon>
        <taxon>Saccharomycotina</taxon>
        <taxon>Pichiomycetes</taxon>
        <taxon>Pichiales</taxon>
        <taxon>Pichiaceae</taxon>
        <taxon>Ogataea</taxon>
    </lineage>
</organism>
<protein>
    <recommendedName>
        <fullName evidence="6">pH-response regulator protein palH/RIM21</fullName>
    </recommendedName>
</protein>
<evidence type="ECO:0000256" key="3">
    <source>
        <dbReference type="ARBA" id="ARBA00022989"/>
    </source>
</evidence>
<evidence type="ECO:0000313" key="9">
    <source>
        <dbReference type="EMBL" id="KAH3661276.1"/>
    </source>
</evidence>
<name>A0A9P8T0C1_9ASCO</name>
<evidence type="ECO:0000313" key="10">
    <source>
        <dbReference type="Proteomes" id="UP000769157"/>
    </source>
</evidence>
<keyword evidence="3 8" id="KW-1133">Transmembrane helix</keyword>
<evidence type="ECO:0000256" key="4">
    <source>
        <dbReference type="ARBA" id="ARBA00023136"/>
    </source>
</evidence>
<dbReference type="PANTHER" id="PTHR35779">
    <property type="entry name" value="PH-RESPONSE REGULATOR PROTEIN PALH/RIM21"/>
    <property type="match status" value="1"/>
</dbReference>
<comment type="similarity">
    <text evidence="5">Belongs to the palH/RIM21 family.</text>
</comment>
<feature type="compositionally biased region" description="Polar residues" evidence="7">
    <location>
        <begin position="542"/>
        <end position="555"/>
    </location>
</feature>
<comment type="caution">
    <text evidence="9">The sequence shown here is derived from an EMBL/GenBank/DDBJ whole genome shotgun (WGS) entry which is preliminary data.</text>
</comment>
<keyword evidence="2 8" id="KW-0812">Transmembrane</keyword>
<dbReference type="Proteomes" id="UP000769157">
    <property type="component" value="Unassembled WGS sequence"/>
</dbReference>
<dbReference type="AlphaFoldDB" id="A0A9P8T0C1"/>
<reference evidence="9" key="1">
    <citation type="journal article" date="2021" name="Open Biol.">
        <title>Shared evolutionary footprints suggest mitochondrial oxidative damage underlies multiple complex I losses in fungi.</title>
        <authorList>
            <person name="Schikora-Tamarit M.A."/>
            <person name="Marcet-Houben M."/>
            <person name="Nosek J."/>
            <person name="Gabaldon T."/>
        </authorList>
    </citation>
    <scope>NUCLEOTIDE SEQUENCE</scope>
    <source>
        <strain evidence="9">CBS6075</strain>
    </source>
</reference>
<gene>
    <name evidence="9" type="ORF">OGAPHI_006683</name>
</gene>
<evidence type="ECO:0000256" key="1">
    <source>
        <dbReference type="ARBA" id="ARBA00004141"/>
    </source>
</evidence>
<proteinExistence type="inferred from homology"/>
<feature type="transmembrane region" description="Helical" evidence="8">
    <location>
        <begin position="86"/>
        <end position="112"/>
    </location>
</feature>
<evidence type="ECO:0000256" key="7">
    <source>
        <dbReference type="SAM" id="MobiDB-lite"/>
    </source>
</evidence>
<dbReference type="InterPro" id="IPR014844">
    <property type="entry name" value="PalH"/>
</dbReference>
<evidence type="ECO:0000256" key="8">
    <source>
        <dbReference type="SAM" id="Phobius"/>
    </source>
</evidence>
<keyword evidence="10" id="KW-1185">Reference proteome</keyword>
<evidence type="ECO:0000256" key="5">
    <source>
        <dbReference type="ARBA" id="ARBA00038109"/>
    </source>
</evidence>
<dbReference type="GO" id="GO:0071467">
    <property type="term" value="P:cellular response to pH"/>
    <property type="evidence" value="ECO:0007669"/>
    <property type="project" value="TreeGrafter"/>
</dbReference>